<name>A0A835P7A9_VANPL</name>
<dbReference type="AlphaFoldDB" id="A0A835P7A9"/>
<dbReference type="PANTHER" id="PTHR32387:SF0">
    <property type="entry name" value="PROTEIN NO VEIN"/>
    <property type="match status" value="1"/>
</dbReference>
<dbReference type="GO" id="GO:0048364">
    <property type="term" value="P:root development"/>
    <property type="evidence" value="ECO:0007669"/>
    <property type="project" value="TreeGrafter"/>
</dbReference>
<evidence type="ECO:0008006" key="3">
    <source>
        <dbReference type="Google" id="ProtNLM"/>
    </source>
</evidence>
<sequence>MKEMLHRKRMMIRGRRRYCVNTKYQRSLMIRALFHVNSCPYPSKLGRIDEIGLNTGKVDKAVPTTTLAVDSENRKPIRKKRKGKYKYRVPVDDIIKKIKAYFENDRITHIRGLPSLKLLSSLKMLHDCEVWLMAEFNVKEFCSLGHGNFYDFLDKHSSILPHEMHDFLNKELLQSFSIELGIMLSQAEANLMAKKEAVSTACFHFVGEDLNKYVGDLINRYKESGTSNAPVALLKCYAQKAVDVIVKNSTDSVPINSSESGFIPENIGLGPGLTSSGSAKCFKRDNESCQQGIGFCTVDKAIAVVSRITLECLHYLPSEFRNVTADILLWALGQLQKRAPVIVLNECRQTDERMMLHEIGLSLGLTEWVMDYHEFSSFTVVDLSKKPDTFDELSLRAVPAILQIDNNCDSSSEIDLKGNDTLTVGSSRKIDDNVERQAICKANGTTGIFSEEQALKDATAIIESIRCDEFGLDSNTNQTINHLLMKQHARLGRALHCLSQELYSQDSHFILELETGIVVLNNECGFFADNIRALCDIGNSTKKGSVGGYIGKKGIGFKSVFRVAVMRKETHDDGIVKVYHGEEESSDLTWILPCRALEGWNEQILASKIMDLKS</sequence>
<comment type="caution">
    <text evidence="1">The sequence shown here is derived from an EMBL/GenBank/DDBJ whole genome shotgun (WGS) entry which is preliminary data.</text>
</comment>
<keyword evidence="2" id="KW-1185">Reference proteome</keyword>
<dbReference type="GO" id="GO:0009793">
    <property type="term" value="P:embryo development ending in seed dormancy"/>
    <property type="evidence" value="ECO:0007669"/>
    <property type="project" value="TreeGrafter"/>
</dbReference>
<organism evidence="1 2">
    <name type="scientific">Vanilla planifolia</name>
    <name type="common">Vanilla</name>
    <dbReference type="NCBI Taxonomy" id="51239"/>
    <lineage>
        <taxon>Eukaryota</taxon>
        <taxon>Viridiplantae</taxon>
        <taxon>Streptophyta</taxon>
        <taxon>Embryophyta</taxon>
        <taxon>Tracheophyta</taxon>
        <taxon>Spermatophyta</taxon>
        <taxon>Magnoliopsida</taxon>
        <taxon>Liliopsida</taxon>
        <taxon>Asparagales</taxon>
        <taxon>Orchidaceae</taxon>
        <taxon>Vanilloideae</taxon>
        <taxon>Vanilleae</taxon>
        <taxon>Vanilla</taxon>
    </lineage>
</organism>
<gene>
    <name evidence="1" type="ORF">HPP92_028129</name>
</gene>
<dbReference type="Proteomes" id="UP000636800">
    <property type="component" value="Unassembled WGS sequence"/>
</dbReference>
<dbReference type="SUPFAM" id="SSF55874">
    <property type="entry name" value="ATPase domain of HSP90 chaperone/DNA topoisomerase II/histidine kinase"/>
    <property type="match status" value="1"/>
</dbReference>
<dbReference type="EMBL" id="JADCNL010000413">
    <property type="protein sequence ID" value="KAG0447874.1"/>
    <property type="molecule type" value="Genomic_DNA"/>
</dbReference>
<accession>A0A835P7A9</accession>
<evidence type="ECO:0000313" key="1">
    <source>
        <dbReference type="EMBL" id="KAG0447874.1"/>
    </source>
</evidence>
<proteinExistence type="predicted"/>
<dbReference type="GO" id="GO:0005634">
    <property type="term" value="C:nucleus"/>
    <property type="evidence" value="ECO:0007669"/>
    <property type="project" value="TreeGrafter"/>
</dbReference>
<evidence type="ECO:0000313" key="2">
    <source>
        <dbReference type="Proteomes" id="UP000636800"/>
    </source>
</evidence>
<dbReference type="InterPro" id="IPR052957">
    <property type="entry name" value="Auxin_embryo_med"/>
</dbReference>
<dbReference type="InterPro" id="IPR036890">
    <property type="entry name" value="HATPase_C_sf"/>
</dbReference>
<dbReference type="GO" id="GO:0010305">
    <property type="term" value="P:leaf vascular tissue pattern formation"/>
    <property type="evidence" value="ECO:0007669"/>
    <property type="project" value="TreeGrafter"/>
</dbReference>
<dbReference type="PANTHER" id="PTHR32387">
    <property type="entry name" value="WU:FJ29H11"/>
    <property type="match status" value="1"/>
</dbReference>
<protein>
    <recommendedName>
        <fullName evidence="3">Protein NO VEIN C-terminal domain-containing protein</fullName>
    </recommendedName>
</protein>
<reference evidence="1 2" key="1">
    <citation type="journal article" date="2020" name="Nat. Food">
        <title>A phased Vanilla planifolia genome enables genetic improvement of flavour and production.</title>
        <authorList>
            <person name="Hasing T."/>
            <person name="Tang H."/>
            <person name="Brym M."/>
            <person name="Khazi F."/>
            <person name="Huang T."/>
            <person name="Chambers A.H."/>
        </authorList>
    </citation>
    <scope>NUCLEOTIDE SEQUENCE [LARGE SCALE GENOMIC DNA]</scope>
    <source>
        <tissue evidence="1">Leaf</tissue>
    </source>
</reference>